<dbReference type="Pfam" id="PF13302">
    <property type="entry name" value="Acetyltransf_3"/>
    <property type="match status" value="1"/>
</dbReference>
<feature type="domain" description="N-acetyltransferase" evidence="1">
    <location>
        <begin position="13"/>
        <end position="141"/>
    </location>
</feature>
<protein>
    <submittedName>
        <fullName evidence="2">GNAT family N-acetyltransferase</fullName>
    </submittedName>
</protein>
<organism evidence="2 3">
    <name type="scientific">Cohnella thailandensis</name>
    <dbReference type="NCBI Taxonomy" id="557557"/>
    <lineage>
        <taxon>Bacteria</taxon>
        <taxon>Bacillati</taxon>
        <taxon>Bacillota</taxon>
        <taxon>Bacilli</taxon>
        <taxon>Bacillales</taxon>
        <taxon>Paenibacillaceae</taxon>
        <taxon>Cohnella</taxon>
    </lineage>
</organism>
<accession>A0A841T014</accession>
<dbReference type="RefSeq" id="WP_185121092.1">
    <property type="nucleotide sequence ID" value="NZ_JACJVQ010000015.1"/>
</dbReference>
<proteinExistence type="predicted"/>
<dbReference type="PANTHER" id="PTHR43415">
    <property type="entry name" value="SPERMIDINE N(1)-ACETYLTRANSFERASE"/>
    <property type="match status" value="1"/>
</dbReference>
<dbReference type="GO" id="GO:0016747">
    <property type="term" value="F:acyltransferase activity, transferring groups other than amino-acyl groups"/>
    <property type="evidence" value="ECO:0007669"/>
    <property type="project" value="InterPro"/>
</dbReference>
<dbReference type="SUPFAM" id="SSF55729">
    <property type="entry name" value="Acyl-CoA N-acyltransferases (Nat)"/>
    <property type="match status" value="1"/>
</dbReference>
<dbReference type="Proteomes" id="UP000535838">
    <property type="component" value="Unassembled WGS sequence"/>
</dbReference>
<gene>
    <name evidence="2" type="ORF">H7B67_17175</name>
</gene>
<keyword evidence="3" id="KW-1185">Reference proteome</keyword>
<dbReference type="PANTHER" id="PTHR43415:SF3">
    <property type="entry name" value="GNAT-FAMILY ACETYLTRANSFERASE"/>
    <property type="match status" value="1"/>
</dbReference>
<dbReference type="InterPro" id="IPR016181">
    <property type="entry name" value="Acyl_CoA_acyltransferase"/>
</dbReference>
<dbReference type="InterPro" id="IPR000182">
    <property type="entry name" value="GNAT_dom"/>
</dbReference>
<dbReference type="AlphaFoldDB" id="A0A841T014"/>
<keyword evidence="2" id="KW-0808">Transferase</keyword>
<comment type="caution">
    <text evidence="2">The sequence shown here is derived from an EMBL/GenBank/DDBJ whole genome shotgun (WGS) entry which is preliminary data.</text>
</comment>
<evidence type="ECO:0000313" key="3">
    <source>
        <dbReference type="Proteomes" id="UP000535838"/>
    </source>
</evidence>
<dbReference type="Gene3D" id="3.40.630.30">
    <property type="match status" value="1"/>
</dbReference>
<sequence length="194" mass="22024">MNHRITVERFGVRLRPVELSDARFIYELRRSPELSRYIGELNEDFDRHQSWLEDYMHREGDYYFCIETLAGQRIGTISVYDIAAGTGNWGRWIISPGYPAAPASVWLIFHVAFDILGLSGVYSNTVIDNASVVSFHDRCGLVRKGVERGGLTIKGVSYDMIIHSAGKEDWPAIRKKLERPAAMAERFLLEGVEG</sequence>
<evidence type="ECO:0000259" key="1">
    <source>
        <dbReference type="Pfam" id="PF13302"/>
    </source>
</evidence>
<dbReference type="EMBL" id="JACJVQ010000015">
    <property type="protein sequence ID" value="MBB6635855.1"/>
    <property type="molecule type" value="Genomic_DNA"/>
</dbReference>
<name>A0A841T014_9BACL</name>
<evidence type="ECO:0000313" key="2">
    <source>
        <dbReference type="EMBL" id="MBB6635855.1"/>
    </source>
</evidence>
<reference evidence="2 3" key="1">
    <citation type="submission" date="2020-08" db="EMBL/GenBank/DDBJ databases">
        <title>Cohnella phylogeny.</title>
        <authorList>
            <person name="Dunlap C."/>
        </authorList>
    </citation>
    <scope>NUCLEOTIDE SEQUENCE [LARGE SCALE GENOMIC DNA]</scope>
    <source>
        <strain evidence="2 3">DSM 25241</strain>
    </source>
</reference>